<sequence length="109" mass="12498">MTSFNDREKSYEKKFALDEELQFKSTARRNKLLGLWAAEKMGLSGDDAQAYAREVVKADLEEPGEEDVFRKIRGDFDGKEIEQSDHQIRRAMADLMVEAVRQIEAEAKA</sequence>
<comment type="caution">
    <text evidence="1">The sequence shown here is derived from an EMBL/GenBank/DDBJ whole genome shotgun (WGS) entry which is preliminary data.</text>
</comment>
<evidence type="ECO:0000313" key="2">
    <source>
        <dbReference type="Proteomes" id="UP000094172"/>
    </source>
</evidence>
<evidence type="ECO:0008006" key="3">
    <source>
        <dbReference type="Google" id="ProtNLM"/>
    </source>
</evidence>
<evidence type="ECO:0000313" key="1">
    <source>
        <dbReference type="EMBL" id="ODR93920.1"/>
    </source>
</evidence>
<name>A0A1E3VK39_9HYPH</name>
<dbReference type="STRING" id="1774970.AUC70_09920"/>
<keyword evidence="2" id="KW-1185">Reference proteome</keyword>
<proteinExistence type="predicted"/>
<dbReference type="InterPro" id="IPR038293">
    <property type="entry name" value="ATPase_inh_sub_z_sf"/>
</dbReference>
<organism evidence="1 2">
    <name type="scientific">Methyloceanibacter stevinii</name>
    <dbReference type="NCBI Taxonomy" id="1774970"/>
    <lineage>
        <taxon>Bacteria</taxon>
        <taxon>Pseudomonadati</taxon>
        <taxon>Pseudomonadota</taxon>
        <taxon>Alphaproteobacteria</taxon>
        <taxon>Hyphomicrobiales</taxon>
        <taxon>Hyphomicrobiaceae</taxon>
        <taxon>Methyloceanibacter</taxon>
    </lineage>
</organism>
<dbReference type="Gene3D" id="1.10.790.20">
    <property type="entry name" value="Domain of unknown function DUF1476"/>
    <property type="match status" value="1"/>
</dbReference>
<dbReference type="RefSeq" id="WP_069445271.1">
    <property type="nucleotide sequence ID" value="NZ_LPWE01000013.1"/>
</dbReference>
<dbReference type="AlphaFoldDB" id="A0A1E3VK39"/>
<accession>A0A1E3VK39</accession>
<dbReference type="Pfam" id="PF07345">
    <property type="entry name" value="ATPaseInh_sub_z"/>
    <property type="match status" value="1"/>
</dbReference>
<dbReference type="PIRSF" id="PIRSF031780">
    <property type="entry name" value="UCP031780"/>
    <property type="match status" value="1"/>
</dbReference>
<protein>
    <recommendedName>
        <fullName evidence="3">Aldolase</fullName>
    </recommendedName>
</protein>
<dbReference type="Proteomes" id="UP000094172">
    <property type="component" value="Unassembled WGS sequence"/>
</dbReference>
<dbReference type="InterPro" id="IPR009945">
    <property type="entry name" value="ATPase_inh_sub_z"/>
</dbReference>
<reference evidence="1 2" key="1">
    <citation type="journal article" date="2016" name="Environ. Microbiol.">
        <title>New Methyloceanibacter diversity from North Sea sediments includes methanotroph containing solely the soluble methane monooxygenase.</title>
        <authorList>
            <person name="Vekeman B."/>
            <person name="Kerckhof F.M."/>
            <person name="Cremers G."/>
            <person name="de Vos P."/>
            <person name="Vandamme P."/>
            <person name="Boon N."/>
            <person name="Op den Camp H.J."/>
            <person name="Heylen K."/>
        </authorList>
    </citation>
    <scope>NUCLEOTIDE SEQUENCE [LARGE SCALE GENOMIC DNA]</scope>
    <source>
        <strain evidence="1 2">R-67176</strain>
    </source>
</reference>
<dbReference type="EMBL" id="LPWE01000013">
    <property type="protein sequence ID" value="ODR93920.1"/>
    <property type="molecule type" value="Genomic_DNA"/>
</dbReference>
<gene>
    <name evidence="1" type="ORF">AUC70_09920</name>
</gene>